<sequence length="185" mass="20684">MQRRVVSALLPRCTAGYATASNDYSIALKTAAELVTPSETSVQAKEGGYTAGVPLNTFSRKARIYSPARNPMQSGLGRTTYNAGTSPVWKIEFDTLAKWQNPLMGWTSTADPLENVGRAMLNFYTKEEAQRFCEKHGWAYTVEEPNQRRTTRTKRYTAYGDNFGIKRNGVPDLSTLRSMVQQQAK</sequence>
<keyword evidence="2 9" id="KW-0813">Transport</keyword>
<comment type="function">
    <text evidence="9">Accessory subunit of the mitochondrial membrane respiratory chain NADH dehydrogenase (Complex I), that is believed not to be involved in catalysis. Complex I functions in the transfer of electrons from NADH to the respiratory chain. The immediate electron acceptor for the enzyme is believed to be ubiquinone.</text>
</comment>
<dbReference type="Gene3D" id="3.30.160.190">
    <property type="entry name" value="atu1810 like domain"/>
    <property type="match status" value="1"/>
</dbReference>
<evidence type="ECO:0000256" key="5">
    <source>
        <dbReference type="ARBA" id="ARBA00022946"/>
    </source>
</evidence>
<comment type="subcellular location">
    <subcellularLocation>
        <location evidence="9">Mitochondrion inner membrane</location>
        <topology evidence="9">Peripheral membrane protein</topology>
        <orientation evidence="9">Matrix side</orientation>
    </subcellularLocation>
</comment>
<keyword evidence="4 9" id="KW-0999">Mitochondrion inner membrane</keyword>
<comment type="caution">
    <text evidence="10">The sequence shown here is derived from an EMBL/GenBank/DDBJ whole genome shotgun (WGS) entry which is preliminary data.</text>
</comment>
<dbReference type="PANTHER" id="PTHR12219">
    <property type="entry name" value="NADH-UBIQUINONE OXIDOREDUCTASE"/>
    <property type="match status" value="1"/>
</dbReference>
<dbReference type="AlphaFoldDB" id="A0AAD3HJ04"/>
<dbReference type="PANTHER" id="PTHR12219:SF8">
    <property type="entry name" value="NADH DEHYDROGENASE [UBIQUINONE] IRON-SULFUR PROTEIN 4, MITOCHONDRIAL"/>
    <property type="match status" value="1"/>
</dbReference>
<evidence type="ECO:0000256" key="7">
    <source>
        <dbReference type="ARBA" id="ARBA00023128"/>
    </source>
</evidence>
<reference evidence="10 11" key="1">
    <citation type="journal article" date="2021" name="Sci. Rep.">
        <title>Genome sequencing of the multicellular alga Astrephomene provides insights into convergent evolution of germ-soma differentiation.</title>
        <authorList>
            <person name="Yamashita S."/>
            <person name="Yamamoto K."/>
            <person name="Matsuzaki R."/>
            <person name="Suzuki S."/>
            <person name="Yamaguchi H."/>
            <person name="Hirooka S."/>
            <person name="Minakuchi Y."/>
            <person name="Miyagishima S."/>
            <person name="Kawachi M."/>
            <person name="Toyoda A."/>
            <person name="Nozaki H."/>
        </authorList>
    </citation>
    <scope>NUCLEOTIDE SEQUENCE [LARGE SCALE GENOMIC DNA]</scope>
    <source>
        <strain evidence="10 11">NIES-4017</strain>
    </source>
</reference>
<evidence type="ECO:0000256" key="6">
    <source>
        <dbReference type="ARBA" id="ARBA00022982"/>
    </source>
</evidence>
<evidence type="ECO:0000256" key="2">
    <source>
        <dbReference type="ARBA" id="ARBA00022448"/>
    </source>
</evidence>
<name>A0AAD3HJ04_9CHLO</name>
<keyword evidence="5 9" id="KW-0809">Transit peptide</keyword>
<keyword evidence="6 9" id="KW-0249">Electron transport</keyword>
<dbReference type="EMBL" id="BMAR01000002">
    <property type="protein sequence ID" value="GFR42125.1"/>
    <property type="molecule type" value="Genomic_DNA"/>
</dbReference>
<dbReference type="InterPro" id="IPR006885">
    <property type="entry name" value="NADH_UbQ_FeS_4_mit-like"/>
</dbReference>
<evidence type="ECO:0000256" key="1">
    <source>
        <dbReference type="ARBA" id="ARBA00005882"/>
    </source>
</evidence>
<evidence type="ECO:0000256" key="3">
    <source>
        <dbReference type="ARBA" id="ARBA00022660"/>
    </source>
</evidence>
<evidence type="ECO:0000313" key="11">
    <source>
        <dbReference type="Proteomes" id="UP001054857"/>
    </source>
</evidence>
<evidence type="ECO:0000256" key="8">
    <source>
        <dbReference type="ARBA" id="ARBA00023136"/>
    </source>
</evidence>
<dbReference type="Proteomes" id="UP001054857">
    <property type="component" value="Unassembled WGS sequence"/>
</dbReference>
<dbReference type="Pfam" id="PF04800">
    <property type="entry name" value="NDUS4"/>
    <property type="match status" value="1"/>
</dbReference>
<gene>
    <name evidence="10" type="ORF">Agub_g2968</name>
</gene>
<keyword evidence="11" id="KW-1185">Reference proteome</keyword>
<keyword evidence="8 9" id="KW-0472">Membrane</keyword>
<dbReference type="InterPro" id="IPR038532">
    <property type="entry name" value="NDUFS4-like_sf"/>
</dbReference>
<evidence type="ECO:0000256" key="4">
    <source>
        <dbReference type="ARBA" id="ARBA00022792"/>
    </source>
</evidence>
<evidence type="ECO:0000256" key="9">
    <source>
        <dbReference type="RuleBase" id="RU367010"/>
    </source>
</evidence>
<organism evidence="10 11">
    <name type="scientific">Astrephomene gubernaculifera</name>
    <dbReference type="NCBI Taxonomy" id="47775"/>
    <lineage>
        <taxon>Eukaryota</taxon>
        <taxon>Viridiplantae</taxon>
        <taxon>Chlorophyta</taxon>
        <taxon>core chlorophytes</taxon>
        <taxon>Chlorophyceae</taxon>
        <taxon>CS clade</taxon>
        <taxon>Chlamydomonadales</taxon>
        <taxon>Astrephomenaceae</taxon>
        <taxon>Astrephomene</taxon>
    </lineage>
</organism>
<dbReference type="GO" id="GO:0022900">
    <property type="term" value="P:electron transport chain"/>
    <property type="evidence" value="ECO:0007669"/>
    <property type="project" value="InterPro"/>
</dbReference>
<evidence type="ECO:0000313" key="10">
    <source>
        <dbReference type="EMBL" id="GFR42125.1"/>
    </source>
</evidence>
<dbReference type="GO" id="GO:0005743">
    <property type="term" value="C:mitochondrial inner membrane"/>
    <property type="evidence" value="ECO:0007669"/>
    <property type="project" value="UniProtKB-SubCell"/>
</dbReference>
<comment type="similarity">
    <text evidence="1 9">Belongs to the complex I NDUFS4 subunit family.</text>
</comment>
<proteinExistence type="inferred from homology"/>
<protein>
    <recommendedName>
        <fullName evidence="9">NADH dehydrogenase [ubiquinone] iron-sulfur protein 4, mitochondrial</fullName>
    </recommendedName>
</protein>
<keyword evidence="7 9" id="KW-0496">Mitochondrion</keyword>
<keyword evidence="3 9" id="KW-0679">Respiratory chain</keyword>
<accession>A0AAD3HJ04</accession>